<proteinExistence type="predicted"/>
<dbReference type="RefSeq" id="WP_253760569.1">
    <property type="nucleotide sequence ID" value="NZ_JAMZDZ010000001.1"/>
</dbReference>
<dbReference type="Pfam" id="PF00583">
    <property type="entry name" value="Acetyltransf_1"/>
    <property type="match status" value="1"/>
</dbReference>
<keyword evidence="3" id="KW-1185">Reference proteome</keyword>
<sequence length="186" mass="19912">MKVVDVDAARWADLATLFGANGAYSGCWCMWWRLSGKEFSANGNAGNRAALTALAETNEPLGLLAYAGGEPVGWASLAPRRDFPRLLRSPVLKLDEPADDSVWSVPCFFIARDRRGTGVASALLQAAVAQAREHGAGSLEGYPTQVDGRAPNAELFTGTPSLFEKAGFAVHKRPATGRRLVVRRAL</sequence>
<dbReference type="InterPro" id="IPR000182">
    <property type="entry name" value="GNAT_dom"/>
</dbReference>
<dbReference type="Proteomes" id="UP001595816">
    <property type="component" value="Unassembled WGS sequence"/>
</dbReference>
<organism evidence="2 3">
    <name type="scientific">Hamadaea flava</name>
    <dbReference type="NCBI Taxonomy" id="1742688"/>
    <lineage>
        <taxon>Bacteria</taxon>
        <taxon>Bacillati</taxon>
        <taxon>Actinomycetota</taxon>
        <taxon>Actinomycetes</taxon>
        <taxon>Micromonosporales</taxon>
        <taxon>Micromonosporaceae</taxon>
        <taxon>Hamadaea</taxon>
    </lineage>
</organism>
<keyword evidence="2" id="KW-0808">Transferase</keyword>
<name>A0ABV8M2G0_9ACTN</name>
<dbReference type="Gene3D" id="3.40.630.30">
    <property type="match status" value="1"/>
</dbReference>
<dbReference type="SUPFAM" id="SSF55729">
    <property type="entry name" value="Acyl-CoA N-acyltransferases (Nat)"/>
    <property type="match status" value="1"/>
</dbReference>
<dbReference type="GO" id="GO:0016746">
    <property type="term" value="F:acyltransferase activity"/>
    <property type="evidence" value="ECO:0007669"/>
    <property type="project" value="UniProtKB-KW"/>
</dbReference>
<protein>
    <submittedName>
        <fullName evidence="2">GNAT family N-acetyltransferase</fullName>
        <ecNumber evidence="2">2.3.1.-</ecNumber>
    </submittedName>
</protein>
<gene>
    <name evidence="2" type="ORF">ACFOZ4_39495</name>
</gene>
<keyword evidence="2" id="KW-0012">Acyltransferase</keyword>
<feature type="domain" description="N-acetyltransferase" evidence="1">
    <location>
        <begin position="4"/>
        <end position="186"/>
    </location>
</feature>
<evidence type="ECO:0000313" key="2">
    <source>
        <dbReference type="EMBL" id="MFC4136728.1"/>
    </source>
</evidence>
<evidence type="ECO:0000313" key="3">
    <source>
        <dbReference type="Proteomes" id="UP001595816"/>
    </source>
</evidence>
<comment type="caution">
    <text evidence="2">The sequence shown here is derived from an EMBL/GenBank/DDBJ whole genome shotgun (WGS) entry which is preliminary data.</text>
</comment>
<dbReference type="EMBL" id="JBHSAY010000033">
    <property type="protein sequence ID" value="MFC4136728.1"/>
    <property type="molecule type" value="Genomic_DNA"/>
</dbReference>
<dbReference type="EC" id="2.3.1.-" evidence="2"/>
<reference evidence="3" key="1">
    <citation type="journal article" date="2019" name="Int. J. Syst. Evol. Microbiol.">
        <title>The Global Catalogue of Microorganisms (GCM) 10K type strain sequencing project: providing services to taxonomists for standard genome sequencing and annotation.</title>
        <authorList>
            <consortium name="The Broad Institute Genomics Platform"/>
            <consortium name="The Broad Institute Genome Sequencing Center for Infectious Disease"/>
            <person name="Wu L."/>
            <person name="Ma J."/>
        </authorList>
    </citation>
    <scope>NUCLEOTIDE SEQUENCE [LARGE SCALE GENOMIC DNA]</scope>
    <source>
        <strain evidence="3">CGMCC 4.7289</strain>
    </source>
</reference>
<evidence type="ECO:0000259" key="1">
    <source>
        <dbReference type="PROSITE" id="PS51186"/>
    </source>
</evidence>
<dbReference type="PROSITE" id="PS51186">
    <property type="entry name" value="GNAT"/>
    <property type="match status" value="1"/>
</dbReference>
<dbReference type="InterPro" id="IPR016181">
    <property type="entry name" value="Acyl_CoA_acyltransferase"/>
</dbReference>
<accession>A0ABV8M2G0</accession>